<feature type="transmembrane region" description="Helical" evidence="7">
    <location>
        <begin position="145"/>
        <end position="163"/>
    </location>
</feature>
<keyword evidence="5 7" id="KW-0472">Membrane</keyword>
<feature type="transmembrane region" description="Helical" evidence="7">
    <location>
        <begin position="240"/>
        <end position="262"/>
    </location>
</feature>
<accession>A0A067SXI9</accession>
<dbReference type="GO" id="GO:0016020">
    <property type="term" value="C:membrane"/>
    <property type="evidence" value="ECO:0007669"/>
    <property type="project" value="UniProtKB-SubCell"/>
</dbReference>
<evidence type="ECO:0000256" key="3">
    <source>
        <dbReference type="ARBA" id="ARBA00022692"/>
    </source>
</evidence>
<feature type="transmembrane region" description="Helical" evidence="7">
    <location>
        <begin position="346"/>
        <end position="367"/>
    </location>
</feature>
<dbReference type="InterPro" id="IPR020846">
    <property type="entry name" value="MFS_dom"/>
</dbReference>
<feature type="transmembrane region" description="Helical" evidence="7">
    <location>
        <begin position="401"/>
        <end position="421"/>
    </location>
</feature>
<dbReference type="Proteomes" id="UP000027222">
    <property type="component" value="Unassembled WGS sequence"/>
</dbReference>
<feature type="transmembrane region" description="Helical" evidence="7">
    <location>
        <begin position="48"/>
        <end position="65"/>
    </location>
</feature>
<feature type="region of interest" description="Disordered" evidence="6">
    <location>
        <begin position="1"/>
        <end position="35"/>
    </location>
</feature>
<sequence length="513" mass="56193">MATSQAHSASDPAVDNKADLLSTTSAPESAGRSEEETLRLTKSTIRKVDLRVLPILGILSALSLIDRSNLGLARIVGMDHDLHLSIGARYSIVSCIYFVPYILLCVLVNCYLEGGRVIFTLSADISYSCPSSQLPSNLFLRKLGVIHWLVFLVVSWGAVQLAMGFVPSWGYLALCRVLLGVFEAGFFPALVYIITTWYIRHEVQKRLAAFYIVGVFIGGFSAIFAYVLSLLGGRLGIAGWAWIFIIEGAITILFGIIGWFFLPNFPDQNTFLTKEQTTLILQRVEKDRGDSVPDLLSKEKVLLHLLDWKIWAVGVMYMCATLPAYAISFFVTIILRGMGWSVSASLLLSAPPYIFAAISIMFFAWLSDKYHQRAAIMAIQTVITLIGLILTGFVPHAGWRYAGIFLSNAGSGGCIPGILAYSSNNIISHTKRAVSTAIIVSFGGIGGIFASLVFRQVDYPTYLPGIYATIACQFLMLGLLAITTVYYWSKNKSIKEGSATGPLEGQIGFTYTL</sequence>
<name>A0A067SXI9_GALM3</name>
<proteinExistence type="predicted"/>
<feature type="transmembrane region" description="Helical" evidence="7">
    <location>
        <begin position="207"/>
        <end position="228"/>
    </location>
</feature>
<comment type="subcellular location">
    <subcellularLocation>
        <location evidence="1">Membrane</location>
        <topology evidence="1">Multi-pass membrane protein</topology>
    </subcellularLocation>
</comment>
<dbReference type="EMBL" id="KL142380">
    <property type="protein sequence ID" value="KDR75670.1"/>
    <property type="molecule type" value="Genomic_DNA"/>
</dbReference>
<feature type="transmembrane region" description="Helical" evidence="7">
    <location>
        <begin position="374"/>
        <end position="395"/>
    </location>
</feature>
<keyword evidence="2" id="KW-0813">Transport</keyword>
<evidence type="ECO:0000259" key="8">
    <source>
        <dbReference type="PROSITE" id="PS50850"/>
    </source>
</evidence>
<evidence type="ECO:0000256" key="5">
    <source>
        <dbReference type="ARBA" id="ARBA00023136"/>
    </source>
</evidence>
<feature type="transmembrane region" description="Helical" evidence="7">
    <location>
        <begin position="90"/>
        <end position="112"/>
    </location>
</feature>
<dbReference type="PANTHER" id="PTHR43791:SF3">
    <property type="entry name" value="MAJOR FACILITATOR SUPERFAMILY (MFS) PROFILE DOMAIN-CONTAINING PROTEIN"/>
    <property type="match status" value="1"/>
</dbReference>
<feature type="transmembrane region" description="Helical" evidence="7">
    <location>
        <begin position="466"/>
        <end position="488"/>
    </location>
</feature>
<evidence type="ECO:0000256" key="4">
    <source>
        <dbReference type="ARBA" id="ARBA00022989"/>
    </source>
</evidence>
<dbReference type="STRING" id="685588.A0A067SXI9"/>
<dbReference type="PANTHER" id="PTHR43791">
    <property type="entry name" value="PERMEASE-RELATED"/>
    <property type="match status" value="1"/>
</dbReference>
<feature type="transmembrane region" description="Helical" evidence="7">
    <location>
        <begin position="169"/>
        <end position="195"/>
    </location>
</feature>
<reference evidence="10" key="1">
    <citation type="journal article" date="2014" name="Proc. Natl. Acad. Sci. U.S.A.">
        <title>Extensive sampling of basidiomycete genomes demonstrates inadequacy of the white-rot/brown-rot paradigm for wood decay fungi.</title>
        <authorList>
            <person name="Riley R."/>
            <person name="Salamov A.A."/>
            <person name="Brown D.W."/>
            <person name="Nagy L.G."/>
            <person name="Floudas D."/>
            <person name="Held B.W."/>
            <person name="Levasseur A."/>
            <person name="Lombard V."/>
            <person name="Morin E."/>
            <person name="Otillar R."/>
            <person name="Lindquist E.A."/>
            <person name="Sun H."/>
            <person name="LaButti K.M."/>
            <person name="Schmutz J."/>
            <person name="Jabbour D."/>
            <person name="Luo H."/>
            <person name="Baker S.E."/>
            <person name="Pisabarro A.G."/>
            <person name="Walton J.D."/>
            <person name="Blanchette R.A."/>
            <person name="Henrissat B."/>
            <person name="Martin F."/>
            <person name="Cullen D."/>
            <person name="Hibbett D.S."/>
            <person name="Grigoriev I.V."/>
        </authorList>
    </citation>
    <scope>NUCLEOTIDE SEQUENCE [LARGE SCALE GENOMIC DNA]</scope>
    <source>
        <strain evidence="10">CBS 339.88</strain>
    </source>
</reference>
<keyword evidence="10" id="KW-1185">Reference proteome</keyword>
<feature type="transmembrane region" description="Helical" evidence="7">
    <location>
        <begin position="433"/>
        <end position="454"/>
    </location>
</feature>
<dbReference type="AlphaFoldDB" id="A0A067SXI9"/>
<keyword evidence="3 7" id="KW-0812">Transmembrane</keyword>
<evidence type="ECO:0000313" key="9">
    <source>
        <dbReference type="EMBL" id="KDR75670.1"/>
    </source>
</evidence>
<dbReference type="SUPFAM" id="SSF103473">
    <property type="entry name" value="MFS general substrate transporter"/>
    <property type="match status" value="1"/>
</dbReference>
<dbReference type="Pfam" id="PF07690">
    <property type="entry name" value="MFS_1"/>
    <property type="match status" value="1"/>
</dbReference>
<dbReference type="InterPro" id="IPR036259">
    <property type="entry name" value="MFS_trans_sf"/>
</dbReference>
<feature type="domain" description="Major facilitator superfamily (MFS) profile" evidence="8">
    <location>
        <begin position="52"/>
        <end position="490"/>
    </location>
</feature>
<dbReference type="GO" id="GO:0022857">
    <property type="term" value="F:transmembrane transporter activity"/>
    <property type="evidence" value="ECO:0007669"/>
    <property type="project" value="InterPro"/>
</dbReference>
<protein>
    <recommendedName>
        <fullName evidence="8">Major facilitator superfamily (MFS) profile domain-containing protein</fullName>
    </recommendedName>
</protein>
<dbReference type="InterPro" id="IPR011701">
    <property type="entry name" value="MFS"/>
</dbReference>
<evidence type="ECO:0000256" key="7">
    <source>
        <dbReference type="SAM" id="Phobius"/>
    </source>
</evidence>
<feature type="transmembrane region" description="Helical" evidence="7">
    <location>
        <begin position="310"/>
        <end position="334"/>
    </location>
</feature>
<dbReference type="Gene3D" id="1.20.1250.20">
    <property type="entry name" value="MFS general substrate transporter like domains"/>
    <property type="match status" value="2"/>
</dbReference>
<evidence type="ECO:0000256" key="2">
    <source>
        <dbReference type="ARBA" id="ARBA00022448"/>
    </source>
</evidence>
<dbReference type="HOGENOM" id="CLU_001265_0_1_1"/>
<organism evidence="9 10">
    <name type="scientific">Galerina marginata (strain CBS 339.88)</name>
    <dbReference type="NCBI Taxonomy" id="685588"/>
    <lineage>
        <taxon>Eukaryota</taxon>
        <taxon>Fungi</taxon>
        <taxon>Dikarya</taxon>
        <taxon>Basidiomycota</taxon>
        <taxon>Agaricomycotina</taxon>
        <taxon>Agaricomycetes</taxon>
        <taxon>Agaricomycetidae</taxon>
        <taxon>Agaricales</taxon>
        <taxon>Agaricineae</taxon>
        <taxon>Strophariaceae</taxon>
        <taxon>Galerina</taxon>
    </lineage>
</organism>
<gene>
    <name evidence="9" type="ORF">GALMADRAFT_140293</name>
</gene>
<evidence type="ECO:0000256" key="6">
    <source>
        <dbReference type="SAM" id="MobiDB-lite"/>
    </source>
</evidence>
<dbReference type="PROSITE" id="PS50850">
    <property type="entry name" value="MFS"/>
    <property type="match status" value="1"/>
</dbReference>
<dbReference type="FunFam" id="1.20.1250.20:FF:000013">
    <property type="entry name" value="MFS general substrate transporter"/>
    <property type="match status" value="1"/>
</dbReference>
<evidence type="ECO:0000313" key="10">
    <source>
        <dbReference type="Proteomes" id="UP000027222"/>
    </source>
</evidence>
<keyword evidence="4 7" id="KW-1133">Transmembrane helix</keyword>
<dbReference type="OrthoDB" id="3639251at2759"/>
<evidence type="ECO:0000256" key="1">
    <source>
        <dbReference type="ARBA" id="ARBA00004141"/>
    </source>
</evidence>